<feature type="non-terminal residue" evidence="2">
    <location>
        <position position="1"/>
    </location>
</feature>
<feature type="transmembrane region" description="Helical" evidence="1">
    <location>
        <begin position="192"/>
        <end position="215"/>
    </location>
</feature>
<feature type="transmembrane region" description="Helical" evidence="1">
    <location>
        <begin position="46"/>
        <end position="67"/>
    </location>
</feature>
<protein>
    <recommendedName>
        <fullName evidence="4">G_PROTEIN_RECEP_F1_2 domain-containing protein</fullName>
    </recommendedName>
</protein>
<dbReference type="Gene3D" id="1.20.1070.10">
    <property type="entry name" value="Rhodopsin 7-helix transmembrane proteins"/>
    <property type="match status" value="1"/>
</dbReference>
<proteinExistence type="predicted"/>
<evidence type="ECO:0008006" key="4">
    <source>
        <dbReference type="Google" id="ProtNLM"/>
    </source>
</evidence>
<keyword evidence="1" id="KW-0472">Membrane</keyword>
<dbReference type="PANTHER" id="PTHR46273">
    <property type="entry name" value="MYOSUPPRESSIN RECEPTOR 1, ISOFORM B-RELATED"/>
    <property type="match status" value="1"/>
</dbReference>
<dbReference type="Proteomes" id="UP001432027">
    <property type="component" value="Unassembled WGS sequence"/>
</dbReference>
<comment type="caution">
    <text evidence="2">The sequence shown here is derived from an EMBL/GenBank/DDBJ whole genome shotgun (WGS) entry which is preliminary data.</text>
</comment>
<dbReference type="InterPro" id="IPR053219">
    <property type="entry name" value="GPCR_Dmsr-1"/>
</dbReference>
<keyword evidence="1" id="KW-1133">Transmembrane helix</keyword>
<feature type="transmembrane region" description="Helical" evidence="1">
    <location>
        <begin position="127"/>
        <end position="150"/>
    </location>
</feature>
<reference evidence="2" key="1">
    <citation type="submission" date="2023-10" db="EMBL/GenBank/DDBJ databases">
        <title>Genome assembly of Pristionchus species.</title>
        <authorList>
            <person name="Yoshida K."/>
            <person name="Sommer R.J."/>
        </authorList>
    </citation>
    <scope>NUCLEOTIDE SEQUENCE</scope>
    <source>
        <strain evidence="2">RS0144</strain>
    </source>
</reference>
<feature type="transmembrane region" description="Helical" evidence="1">
    <location>
        <begin position="12"/>
        <end position="34"/>
    </location>
</feature>
<evidence type="ECO:0000313" key="2">
    <source>
        <dbReference type="EMBL" id="GMS93672.1"/>
    </source>
</evidence>
<evidence type="ECO:0000313" key="3">
    <source>
        <dbReference type="Proteomes" id="UP001432027"/>
    </source>
</evidence>
<gene>
    <name evidence="2" type="ORF">PENTCL1PPCAC_15847</name>
</gene>
<dbReference type="GO" id="GO:0008528">
    <property type="term" value="F:G protein-coupled peptide receptor activity"/>
    <property type="evidence" value="ECO:0007669"/>
    <property type="project" value="InterPro"/>
</dbReference>
<organism evidence="2 3">
    <name type="scientific">Pristionchus entomophagus</name>
    <dbReference type="NCBI Taxonomy" id="358040"/>
    <lineage>
        <taxon>Eukaryota</taxon>
        <taxon>Metazoa</taxon>
        <taxon>Ecdysozoa</taxon>
        <taxon>Nematoda</taxon>
        <taxon>Chromadorea</taxon>
        <taxon>Rhabditida</taxon>
        <taxon>Rhabditina</taxon>
        <taxon>Diplogasteromorpha</taxon>
        <taxon>Diplogasteroidea</taxon>
        <taxon>Neodiplogasteridae</taxon>
        <taxon>Pristionchus</taxon>
    </lineage>
</organism>
<dbReference type="SUPFAM" id="SSF81321">
    <property type="entry name" value="Family A G protein-coupled receptor-like"/>
    <property type="match status" value="1"/>
</dbReference>
<name>A0AAV5TH85_9BILA</name>
<dbReference type="GO" id="GO:0005886">
    <property type="term" value="C:plasma membrane"/>
    <property type="evidence" value="ECO:0007669"/>
    <property type="project" value="TreeGrafter"/>
</dbReference>
<sequence length="241" mass="27650">LFRVIFSIYRQFYVYFVLAFGPINIIANLLSMFILKRKELRGAYSYLFLCMTLDHTIVVVFLVFTVIRSKFWSMCDPNNNTLALAIFKIISESAMDILRAHSSWIAVMIASLRYLAMRHPGFREPSLSRGLIWCCLSLLILLAASTTVFMSTSIQWVPLSSVCSITNDVIVATVRESNWVYYNDCMLLRSTYFISGILHNGLPCLLLFVLSVLLLKQATIIRGNFRDKNNYSEHNLVPMNE</sequence>
<dbReference type="InterPro" id="IPR019427">
    <property type="entry name" value="7TM_GPCR_serpentine_rcpt_Srw"/>
</dbReference>
<dbReference type="AlphaFoldDB" id="A0AAV5TH85"/>
<keyword evidence="1" id="KW-0812">Transmembrane</keyword>
<accession>A0AAV5TH85</accession>
<dbReference type="Pfam" id="PF10324">
    <property type="entry name" value="7TM_GPCR_Srw"/>
    <property type="match status" value="1"/>
</dbReference>
<dbReference type="EMBL" id="BTSX01000004">
    <property type="protein sequence ID" value="GMS93672.1"/>
    <property type="molecule type" value="Genomic_DNA"/>
</dbReference>
<dbReference type="PANTHER" id="PTHR46273:SF14">
    <property type="entry name" value="G-PROTEIN COUPLED RECEPTOR DMSR-1"/>
    <property type="match status" value="1"/>
</dbReference>
<evidence type="ECO:0000256" key="1">
    <source>
        <dbReference type="SAM" id="Phobius"/>
    </source>
</evidence>
<keyword evidence="3" id="KW-1185">Reference proteome</keyword>